<organism evidence="5 6">
    <name type="scientific">Sediminispirochaeta smaragdinae (strain DSM 11293 / JCM 15392 / SEBR 4228)</name>
    <name type="common">Spirochaeta smaragdinae</name>
    <dbReference type="NCBI Taxonomy" id="573413"/>
    <lineage>
        <taxon>Bacteria</taxon>
        <taxon>Pseudomonadati</taxon>
        <taxon>Spirochaetota</taxon>
        <taxon>Spirochaetia</taxon>
        <taxon>Spirochaetales</taxon>
        <taxon>Spirochaetaceae</taxon>
        <taxon>Sediminispirochaeta</taxon>
    </lineage>
</organism>
<dbReference type="HOGENOM" id="CLU_083287_18_7_12"/>
<keyword evidence="2" id="KW-0238">DNA-binding</keyword>
<feature type="domain" description="HTH marR-type" evidence="4">
    <location>
        <begin position="1"/>
        <end position="135"/>
    </location>
</feature>
<dbReference type="AlphaFoldDB" id="E1R2K4"/>
<dbReference type="KEGG" id="ssm:Spirs_3476"/>
<dbReference type="PRINTS" id="PR00598">
    <property type="entry name" value="HTHMARR"/>
</dbReference>
<name>E1R2K4_SEDSS</name>
<dbReference type="eggNOG" id="COG1846">
    <property type="taxonomic scope" value="Bacteria"/>
</dbReference>
<evidence type="ECO:0000259" key="4">
    <source>
        <dbReference type="PROSITE" id="PS50995"/>
    </source>
</evidence>
<protein>
    <submittedName>
        <fullName evidence="5">Transcriptional regulator, MarR family</fullName>
    </submittedName>
</protein>
<reference evidence="5 6" key="1">
    <citation type="journal article" date="2010" name="Stand. Genomic Sci.">
        <title>Complete genome sequence of Spirochaeta smaragdinae type strain (SEBR 4228).</title>
        <authorList>
            <person name="Mavromatis K."/>
            <person name="Yasawong M."/>
            <person name="Chertkov O."/>
            <person name="Lapidus A."/>
            <person name="Lucas S."/>
            <person name="Nolan M."/>
            <person name="Del Rio T.G."/>
            <person name="Tice H."/>
            <person name="Cheng J.F."/>
            <person name="Pitluck S."/>
            <person name="Liolios K."/>
            <person name="Ivanova N."/>
            <person name="Tapia R."/>
            <person name="Han C."/>
            <person name="Bruce D."/>
            <person name="Goodwin L."/>
            <person name="Pati A."/>
            <person name="Chen A."/>
            <person name="Palaniappan K."/>
            <person name="Land M."/>
            <person name="Hauser L."/>
            <person name="Chang Y.J."/>
            <person name="Jeffries C.D."/>
            <person name="Detter J.C."/>
            <person name="Rohde M."/>
            <person name="Brambilla E."/>
            <person name="Spring S."/>
            <person name="Goker M."/>
            <person name="Sikorski J."/>
            <person name="Woyke T."/>
            <person name="Bristow J."/>
            <person name="Eisen J.A."/>
            <person name="Markowitz V."/>
            <person name="Hugenholtz P."/>
            <person name="Klenk H.P."/>
            <person name="Kyrpides N.C."/>
        </authorList>
    </citation>
    <scope>NUCLEOTIDE SEQUENCE [LARGE SCALE GENOMIC DNA]</scope>
    <source>
        <strain evidence="6">DSM 11293 / JCM 15392 / SEBR 4228</strain>
    </source>
</reference>
<dbReference type="SMART" id="SM00347">
    <property type="entry name" value="HTH_MARR"/>
    <property type="match status" value="1"/>
</dbReference>
<dbReference type="STRING" id="573413.Spirs_3476"/>
<dbReference type="OrthoDB" id="369628at2"/>
<evidence type="ECO:0000313" key="6">
    <source>
        <dbReference type="Proteomes" id="UP000002318"/>
    </source>
</evidence>
<keyword evidence="1" id="KW-0805">Transcription regulation</keyword>
<evidence type="ECO:0000256" key="1">
    <source>
        <dbReference type="ARBA" id="ARBA00023015"/>
    </source>
</evidence>
<dbReference type="Pfam" id="PF01047">
    <property type="entry name" value="MarR"/>
    <property type="match status" value="1"/>
</dbReference>
<dbReference type="SUPFAM" id="SSF46785">
    <property type="entry name" value="Winged helix' DNA-binding domain"/>
    <property type="match status" value="1"/>
</dbReference>
<dbReference type="RefSeq" id="WP_013256023.1">
    <property type="nucleotide sequence ID" value="NC_014364.1"/>
</dbReference>
<sequence length="144" mass="16307">MNKELLLFTFLSVAKELHKQAFGLVEEIGVHHGQPRLVNLLREKDGRSLSEIAGLLHSETATISKMVKRMEHAGYLVRRSDPNDNRVTRIFLSASGRALGDKIDELHQKMNDLLCAPLSNEEERTLHTILKKIQAAIQENEKQS</sequence>
<evidence type="ECO:0000256" key="3">
    <source>
        <dbReference type="ARBA" id="ARBA00023163"/>
    </source>
</evidence>
<proteinExistence type="predicted"/>
<dbReference type="Proteomes" id="UP000002318">
    <property type="component" value="Chromosome"/>
</dbReference>
<keyword evidence="6" id="KW-1185">Reference proteome</keyword>
<keyword evidence="3" id="KW-0804">Transcription</keyword>
<dbReference type="Gene3D" id="1.10.10.10">
    <property type="entry name" value="Winged helix-like DNA-binding domain superfamily/Winged helix DNA-binding domain"/>
    <property type="match status" value="1"/>
</dbReference>
<dbReference type="InterPro" id="IPR000835">
    <property type="entry name" value="HTH_MarR-typ"/>
</dbReference>
<evidence type="ECO:0000313" key="5">
    <source>
        <dbReference type="EMBL" id="ADK82564.1"/>
    </source>
</evidence>
<dbReference type="GO" id="GO:0003677">
    <property type="term" value="F:DNA binding"/>
    <property type="evidence" value="ECO:0007669"/>
    <property type="project" value="UniProtKB-KW"/>
</dbReference>
<gene>
    <name evidence="5" type="ordered locus">Spirs_3476</name>
</gene>
<dbReference type="PROSITE" id="PS50995">
    <property type="entry name" value="HTH_MARR_2"/>
    <property type="match status" value="1"/>
</dbReference>
<dbReference type="PANTHER" id="PTHR42756:SF1">
    <property type="entry name" value="TRANSCRIPTIONAL REPRESSOR OF EMRAB OPERON"/>
    <property type="match status" value="1"/>
</dbReference>
<dbReference type="EMBL" id="CP002116">
    <property type="protein sequence ID" value="ADK82564.1"/>
    <property type="molecule type" value="Genomic_DNA"/>
</dbReference>
<evidence type="ECO:0000256" key="2">
    <source>
        <dbReference type="ARBA" id="ARBA00023125"/>
    </source>
</evidence>
<dbReference type="GO" id="GO:0003700">
    <property type="term" value="F:DNA-binding transcription factor activity"/>
    <property type="evidence" value="ECO:0007669"/>
    <property type="project" value="InterPro"/>
</dbReference>
<dbReference type="InterPro" id="IPR036390">
    <property type="entry name" value="WH_DNA-bd_sf"/>
</dbReference>
<dbReference type="InterPro" id="IPR036388">
    <property type="entry name" value="WH-like_DNA-bd_sf"/>
</dbReference>
<dbReference type="PANTHER" id="PTHR42756">
    <property type="entry name" value="TRANSCRIPTIONAL REGULATOR, MARR"/>
    <property type="match status" value="1"/>
</dbReference>
<accession>E1R2K4</accession>